<dbReference type="EMBL" id="BAOS01000001">
    <property type="protein sequence ID" value="GAX59295.1"/>
    <property type="molecule type" value="Genomic_DNA"/>
</dbReference>
<evidence type="ECO:0000256" key="5">
    <source>
        <dbReference type="ARBA" id="ARBA00022576"/>
    </source>
</evidence>
<dbReference type="PANTHER" id="PTHR45688">
    <property type="match status" value="1"/>
</dbReference>
<dbReference type="PIRSF" id="PIRSF000521">
    <property type="entry name" value="Transaminase_4ab_Lys_Orn"/>
    <property type="match status" value="1"/>
</dbReference>
<proteinExistence type="inferred from homology"/>
<sequence>MQNQESFIGPEEIIRKKSEFLIPCVYHFYQEPVQMVRGKGQYLYDHSGKKYLDFYAGVSVLNAGHCHPEIIDKICEQVKTLQHTTTIYLTQPIVDLAERLAQITPPDLRKSFFCASGSEANEGALLLSQIYTGRHEFLSLYNGLHGRTKLTMSVTGLKFWRTDTNPVGGISFVPDAYCYRCVFKLEYPDCNIECAGQIEKVIETSTSGEVAAFIAEPIQGNGGIITPPDEYFKVVKEILDKHGILFIIDEIQTGFGRTGKMFAIEHSGVEPDIMTFAKAISNGTPVGGFITSDKIASSYKRPGASTFGGNPVTSVSALATLDVINKYNLVDNAKTMGEYLKEKLKELQEKHTLIGDVRGRGLMLGAELVNQDKEPAVQEVDMILEYMKNKGALIGKTGSSRNVLAFQPPLIIDKDNIDELTDILDGALNSVEK</sequence>
<dbReference type="OrthoDB" id="9816013at2"/>
<comment type="caution">
    <text evidence="10">The sequence shown here is derived from an EMBL/GenBank/DDBJ whole genome shotgun (WGS) entry which is preliminary data.</text>
</comment>
<dbReference type="SUPFAM" id="SSF53383">
    <property type="entry name" value="PLP-dependent transferases"/>
    <property type="match status" value="1"/>
</dbReference>
<organism evidence="10 11">
    <name type="scientific">Candidatus Scalindua japonica</name>
    <dbReference type="NCBI Taxonomy" id="1284222"/>
    <lineage>
        <taxon>Bacteria</taxon>
        <taxon>Pseudomonadati</taxon>
        <taxon>Planctomycetota</taxon>
        <taxon>Candidatus Brocadiia</taxon>
        <taxon>Candidatus Brocadiales</taxon>
        <taxon>Candidatus Scalinduaceae</taxon>
        <taxon>Candidatus Scalindua</taxon>
    </lineage>
</organism>
<comment type="similarity">
    <text evidence="2 9">Belongs to the class-III pyridoxal-phosphate-dependent aminotransferase family.</text>
</comment>
<reference evidence="11" key="1">
    <citation type="journal article" date="2017" name="Environ. Microbiol. Rep.">
        <title>Genetic Diversity of Marine Anaerobic Ammonium-Oxidizing Bacteria as Revealed by Genomic and Proteomic Analyses of 'Candidatus Scalindua japonica'.</title>
        <authorList>
            <person name="Oshiki M."/>
            <person name="Mizuto K."/>
            <person name="Kimura Z."/>
            <person name="Kindaichi T."/>
            <person name="Satoh H."/>
            <person name="Okabe S."/>
        </authorList>
    </citation>
    <scope>NUCLEOTIDE SEQUENCE [LARGE SCALE GENOMIC DNA]</scope>
    <source>
        <strain evidence="11">husup-a2</strain>
    </source>
</reference>
<evidence type="ECO:0000256" key="2">
    <source>
        <dbReference type="ARBA" id="ARBA00008954"/>
    </source>
</evidence>
<dbReference type="Gene3D" id="3.90.1150.10">
    <property type="entry name" value="Aspartate Aminotransferase, domain 1"/>
    <property type="match status" value="1"/>
</dbReference>
<keyword evidence="6 10" id="KW-0808">Transferase</keyword>
<name>A0A286TTW5_9BACT</name>
<dbReference type="InterPro" id="IPR005814">
    <property type="entry name" value="Aminotrans_3"/>
</dbReference>
<dbReference type="InterPro" id="IPR015421">
    <property type="entry name" value="PyrdxlP-dep_Trfase_major"/>
</dbReference>
<dbReference type="InterPro" id="IPR015422">
    <property type="entry name" value="PyrdxlP-dep_Trfase_small"/>
</dbReference>
<comment type="subunit">
    <text evidence="3">Homotetramer.</text>
</comment>
<accession>A0A286TTW5</accession>
<evidence type="ECO:0000256" key="1">
    <source>
        <dbReference type="ARBA" id="ARBA00001933"/>
    </source>
</evidence>
<dbReference type="EC" id="2.6.1.44" evidence="4"/>
<evidence type="ECO:0000256" key="4">
    <source>
        <dbReference type="ARBA" id="ARBA00013049"/>
    </source>
</evidence>
<evidence type="ECO:0000313" key="11">
    <source>
        <dbReference type="Proteomes" id="UP000218542"/>
    </source>
</evidence>
<dbReference type="InterPro" id="IPR049704">
    <property type="entry name" value="Aminotrans_3_PPA_site"/>
</dbReference>
<dbReference type="RefSeq" id="WP_096892427.1">
    <property type="nucleotide sequence ID" value="NZ_BAOS01000001.1"/>
</dbReference>
<dbReference type="FunFam" id="3.40.640.10:FF:000004">
    <property type="entry name" value="Acetylornithine aminotransferase"/>
    <property type="match status" value="1"/>
</dbReference>
<keyword evidence="7 9" id="KW-0663">Pyridoxal phosphate</keyword>
<dbReference type="Pfam" id="PF00202">
    <property type="entry name" value="Aminotran_3"/>
    <property type="match status" value="1"/>
</dbReference>
<evidence type="ECO:0000313" key="10">
    <source>
        <dbReference type="EMBL" id="GAX59295.1"/>
    </source>
</evidence>
<evidence type="ECO:0000256" key="7">
    <source>
        <dbReference type="ARBA" id="ARBA00022898"/>
    </source>
</evidence>
<comment type="cofactor">
    <cofactor evidence="1">
        <name>pyridoxal 5'-phosphate</name>
        <dbReference type="ChEBI" id="CHEBI:597326"/>
    </cofactor>
</comment>
<evidence type="ECO:0000256" key="8">
    <source>
        <dbReference type="ARBA" id="ARBA00022946"/>
    </source>
</evidence>
<keyword evidence="11" id="KW-1185">Reference proteome</keyword>
<dbReference type="CDD" id="cd00610">
    <property type="entry name" value="OAT_like"/>
    <property type="match status" value="1"/>
</dbReference>
<dbReference type="PANTHER" id="PTHR45688:SF3">
    <property type="entry name" value="ALANINE--GLYOXYLATE AMINOTRANSFERASE 2, MITOCHONDRIAL"/>
    <property type="match status" value="1"/>
</dbReference>
<dbReference type="GO" id="GO:0030170">
    <property type="term" value="F:pyridoxal phosphate binding"/>
    <property type="evidence" value="ECO:0007669"/>
    <property type="project" value="InterPro"/>
</dbReference>
<evidence type="ECO:0000256" key="3">
    <source>
        <dbReference type="ARBA" id="ARBA00011881"/>
    </source>
</evidence>
<evidence type="ECO:0000256" key="6">
    <source>
        <dbReference type="ARBA" id="ARBA00022679"/>
    </source>
</evidence>
<dbReference type="Proteomes" id="UP000218542">
    <property type="component" value="Unassembled WGS sequence"/>
</dbReference>
<keyword evidence="5 10" id="KW-0032">Aminotransferase</keyword>
<evidence type="ECO:0000256" key="9">
    <source>
        <dbReference type="RuleBase" id="RU003560"/>
    </source>
</evidence>
<dbReference type="GO" id="GO:0008453">
    <property type="term" value="F:alanine-glyoxylate transaminase activity"/>
    <property type="evidence" value="ECO:0007669"/>
    <property type="project" value="UniProtKB-EC"/>
</dbReference>
<dbReference type="InterPro" id="IPR015424">
    <property type="entry name" value="PyrdxlP-dep_Trfase"/>
</dbReference>
<dbReference type="AlphaFoldDB" id="A0A286TTW5"/>
<dbReference type="Gene3D" id="3.40.640.10">
    <property type="entry name" value="Type I PLP-dependent aspartate aminotransferase-like (Major domain)"/>
    <property type="match status" value="1"/>
</dbReference>
<dbReference type="PROSITE" id="PS00600">
    <property type="entry name" value="AA_TRANSFER_CLASS_3"/>
    <property type="match status" value="1"/>
</dbReference>
<gene>
    <name evidence="10" type="ORF">SCALIN_C01_0226</name>
</gene>
<keyword evidence="8" id="KW-0809">Transit peptide</keyword>
<protein>
    <recommendedName>
        <fullName evidence="4">alanine--glyoxylate transaminase</fullName>
        <ecNumber evidence="4">2.6.1.44</ecNumber>
    </recommendedName>
</protein>